<organism evidence="1 2">
    <name type="scientific">Ralstonia chuxiongensis</name>
    <dbReference type="NCBI Taxonomy" id="2957504"/>
    <lineage>
        <taxon>Bacteria</taxon>
        <taxon>Pseudomonadati</taxon>
        <taxon>Pseudomonadota</taxon>
        <taxon>Betaproteobacteria</taxon>
        <taxon>Burkholderiales</taxon>
        <taxon>Burkholderiaceae</taxon>
        <taxon>Ralstonia</taxon>
    </lineage>
</organism>
<evidence type="ECO:0000313" key="2">
    <source>
        <dbReference type="Proteomes" id="UP001162793"/>
    </source>
</evidence>
<dbReference type="NCBIfam" id="NF041292">
    <property type="entry name" value="StbB"/>
    <property type="match status" value="1"/>
</dbReference>
<keyword evidence="2" id="KW-1185">Reference proteome</keyword>
<dbReference type="Gene3D" id="3.40.50.300">
    <property type="entry name" value="P-loop containing nucleotide triphosphate hydrolases"/>
    <property type="match status" value="1"/>
</dbReference>
<dbReference type="InterPro" id="IPR027417">
    <property type="entry name" value="P-loop_NTPase"/>
</dbReference>
<reference evidence="2" key="1">
    <citation type="journal article" date="2023" name="Front. Microbiol.">
        <title>Ralstonia chuxiongensis sp. nov., Ralstonia mojiangensis sp. nov., and Ralstonia soli sp. nov., isolated from tobacco fields, are three novel species in the family Burkholderiaceae.</title>
        <authorList>
            <person name="Lu C.H."/>
            <person name="Zhang Y.Y."/>
            <person name="Jiang N."/>
            <person name="Chen W."/>
            <person name="Shao X."/>
            <person name="Zhao Z.M."/>
            <person name="Lu W.L."/>
            <person name="Hu X."/>
            <person name="Xi Y.X."/>
            <person name="Zou S.Y."/>
            <person name="Wei Q.J."/>
            <person name="Lin Z.L."/>
            <person name="Gong L."/>
            <person name="Gai X.T."/>
            <person name="Zhang L.Q."/>
            <person name="Li J.Y."/>
            <person name="Jin Y."/>
            <person name="Xia Z.Y."/>
        </authorList>
    </citation>
    <scope>NUCLEOTIDE SEQUENCE [LARGE SCALE GENOMIC DNA]</scope>
    <source>
        <strain evidence="2">21YRMH01-3</strain>
    </source>
</reference>
<evidence type="ECO:0000313" key="1">
    <source>
        <dbReference type="EMBL" id="MCP1175666.1"/>
    </source>
</evidence>
<dbReference type="SUPFAM" id="SSF52540">
    <property type="entry name" value="P-loop containing nucleoside triphosphate hydrolases"/>
    <property type="match status" value="1"/>
</dbReference>
<dbReference type="Proteomes" id="UP001162793">
    <property type="component" value="Unassembled WGS sequence"/>
</dbReference>
<dbReference type="AlphaFoldDB" id="A0AA42BJV7"/>
<gene>
    <name evidence="1" type="ORF">NKG59_25140</name>
</gene>
<sequence length="234" mass="25660">MAKIVAVISYSGNVGKSTVARHLLAPRMDDAPVISIESINADDNDGPTMRGNEFGMLQENLMTLDTAVVDIGASNVEDLVTRMKSYSGSHEDFDMFIVPTVPDAKQERDTLATIKALSDDIGIERDRIRVVLNRVDPRASLEASFASLFNFHATHRGFILREEAAIHESELFGKLANSPMTIGDLLADTTDYKAMIHNAQSPLEKTELARKVSNRRLAVGVNAQLDSVFAALMR</sequence>
<accession>A0AA42BJV7</accession>
<dbReference type="EMBL" id="JAMYWC010000011">
    <property type="protein sequence ID" value="MCP1175666.1"/>
    <property type="molecule type" value="Genomic_DNA"/>
</dbReference>
<dbReference type="InterPro" id="IPR047985">
    <property type="entry name" value="StbB-like"/>
</dbReference>
<comment type="caution">
    <text evidence="1">The sequence shown here is derived from an EMBL/GenBank/DDBJ whole genome shotgun (WGS) entry which is preliminary data.</text>
</comment>
<dbReference type="RefSeq" id="WP_167870986.1">
    <property type="nucleotide sequence ID" value="NZ_JAMYWC010000011.1"/>
</dbReference>
<protein>
    <submittedName>
        <fullName evidence="1">StbB</fullName>
    </submittedName>
</protein>
<proteinExistence type="predicted"/>
<name>A0AA42BJV7_9RALS</name>